<keyword evidence="2" id="KW-0645">Protease</keyword>
<keyword evidence="6" id="KW-0862">Zinc</keyword>
<comment type="caution">
    <text evidence="10">The sequence shown here is derived from an EMBL/GenBank/DDBJ whole genome shotgun (WGS) entry which is preliminary data.</text>
</comment>
<dbReference type="SUPFAM" id="SSF55486">
    <property type="entry name" value="Metalloproteases ('zincins'), catalytic domain"/>
    <property type="match status" value="1"/>
</dbReference>
<dbReference type="GO" id="GO:0008237">
    <property type="term" value="F:metallopeptidase activity"/>
    <property type="evidence" value="ECO:0007669"/>
    <property type="project" value="UniProtKB-KW"/>
</dbReference>
<dbReference type="PANTHER" id="PTHR47466:SF1">
    <property type="entry name" value="METALLOPROTEASE MEP1 (AFU_ORTHOLOGUE AFUA_1G07730)-RELATED"/>
    <property type="match status" value="1"/>
</dbReference>
<dbReference type="InterPro" id="IPR024079">
    <property type="entry name" value="MetalloPept_cat_dom_sf"/>
</dbReference>
<reference evidence="11" key="1">
    <citation type="journal article" date="2019" name="Int. J. Syst. Evol. Microbiol.">
        <title>The Global Catalogue of Microorganisms (GCM) 10K type strain sequencing project: providing services to taxonomists for standard genome sequencing and annotation.</title>
        <authorList>
            <consortium name="The Broad Institute Genomics Platform"/>
            <consortium name="The Broad Institute Genome Sequencing Center for Infectious Disease"/>
            <person name="Wu L."/>
            <person name="Ma J."/>
        </authorList>
    </citation>
    <scope>NUCLEOTIDE SEQUENCE [LARGE SCALE GENOMIC DNA]</scope>
    <source>
        <strain evidence="11">CCUG 53903</strain>
    </source>
</reference>
<name>A0ABW1CUF4_9ACTN</name>
<evidence type="ECO:0000256" key="6">
    <source>
        <dbReference type="ARBA" id="ARBA00022833"/>
    </source>
</evidence>
<evidence type="ECO:0000256" key="1">
    <source>
        <dbReference type="ARBA" id="ARBA00008721"/>
    </source>
</evidence>
<evidence type="ECO:0000256" key="4">
    <source>
        <dbReference type="ARBA" id="ARBA00022729"/>
    </source>
</evidence>
<keyword evidence="3" id="KW-0479">Metal-binding</keyword>
<evidence type="ECO:0000256" key="3">
    <source>
        <dbReference type="ARBA" id="ARBA00022723"/>
    </source>
</evidence>
<comment type="similarity">
    <text evidence="1">Belongs to the peptidase M43B family.</text>
</comment>
<proteinExistence type="inferred from homology"/>
<keyword evidence="4" id="KW-0732">Signal</keyword>
<feature type="domain" description="Peptidase M43 pregnancy-associated plasma-A" evidence="9">
    <location>
        <begin position="77"/>
        <end position="203"/>
    </location>
</feature>
<evidence type="ECO:0000259" key="9">
    <source>
        <dbReference type="Pfam" id="PF05572"/>
    </source>
</evidence>
<dbReference type="Pfam" id="PF05572">
    <property type="entry name" value="Peptidase_M43"/>
    <property type="match status" value="1"/>
</dbReference>
<evidence type="ECO:0000313" key="10">
    <source>
        <dbReference type="EMBL" id="MFC5828659.1"/>
    </source>
</evidence>
<sequence>MHVVTAGDSATEGNVPDTKLREQINVLNSSFAGTEFSFRLAGVDRTMRPDWHKAERGSTEENQMKHTLRRGRVSELNVYLTDSKDYLGWATFPWDFASNPDNDGVVLNWAALPGGWMHGYTQGKVLVSEVGNWLGLFDVFEGGCTSPGDHVEDTPPTAAPMQGCPEGRDTCPLPGTDPIHNYMNTTYDTCRNQFTPGQIKRMHLTARQYRGVG</sequence>
<dbReference type="Gene3D" id="3.40.390.10">
    <property type="entry name" value="Collagenase (Catalytic Domain)"/>
    <property type="match status" value="1"/>
</dbReference>
<keyword evidence="11" id="KW-1185">Reference proteome</keyword>
<dbReference type="RefSeq" id="WP_379518163.1">
    <property type="nucleotide sequence ID" value="NZ_JBHSPA010000039.1"/>
</dbReference>
<accession>A0ABW1CUF4</accession>
<keyword evidence="8" id="KW-1015">Disulfide bond</keyword>
<protein>
    <submittedName>
        <fullName evidence="10">Zinc metalloprotease</fullName>
    </submittedName>
</protein>
<evidence type="ECO:0000256" key="7">
    <source>
        <dbReference type="ARBA" id="ARBA00023049"/>
    </source>
</evidence>
<evidence type="ECO:0000256" key="5">
    <source>
        <dbReference type="ARBA" id="ARBA00022801"/>
    </source>
</evidence>
<organism evidence="10 11">
    <name type="scientific">Nonomuraea insulae</name>
    <dbReference type="NCBI Taxonomy" id="1616787"/>
    <lineage>
        <taxon>Bacteria</taxon>
        <taxon>Bacillati</taxon>
        <taxon>Actinomycetota</taxon>
        <taxon>Actinomycetes</taxon>
        <taxon>Streptosporangiales</taxon>
        <taxon>Streptosporangiaceae</taxon>
        <taxon>Nonomuraea</taxon>
    </lineage>
</organism>
<dbReference type="InterPro" id="IPR008754">
    <property type="entry name" value="Peptidase_M43"/>
</dbReference>
<evidence type="ECO:0000256" key="8">
    <source>
        <dbReference type="ARBA" id="ARBA00023157"/>
    </source>
</evidence>
<dbReference type="PANTHER" id="PTHR47466">
    <property type="match status" value="1"/>
</dbReference>
<keyword evidence="5" id="KW-0378">Hydrolase</keyword>
<dbReference type="EMBL" id="JBHSPA010000039">
    <property type="protein sequence ID" value="MFC5828659.1"/>
    <property type="molecule type" value="Genomic_DNA"/>
</dbReference>
<keyword evidence="7 10" id="KW-0482">Metalloprotease</keyword>
<evidence type="ECO:0000313" key="11">
    <source>
        <dbReference type="Proteomes" id="UP001596058"/>
    </source>
</evidence>
<evidence type="ECO:0000256" key="2">
    <source>
        <dbReference type="ARBA" id="ARBA00022670"/>
    </source>
</evidence>
<dbReference type="CDD" id="cd04275">
    <property type="entry name" value="ZnMc_pappalysin_like"/>
    <property type="match status" value="1"/>
</dbReference>
<gene>
    <name evidence="10" type="ORF">ACFPZ3_32730</name>
</gene>
<dbReference type="Proteomes" id="UP001596058">
    <property type="component" value="Unassembled WGS sequence"/>
</dbReference>